<dbReference type="Proteomes" id="UP000236630">
    <property type="component" value="Unassembled WGS sequence"/>
</dbReference>
<gene>
    <name evidence="2" type="ORF">CUMW_254040</name>
</gene>
<evidence type="ECO:0000259" key="1">
    <source>
        <dbReference type="Pfam" id="PF00931"/>
    </source>
</evidence>
<sequence length="131" mass="14814">MLTDRVINLKKDGEKLEVVVEMAPDGAAVELPVDHTVVGQELLLYRVWRCITDQEKNRRIIGLYGTGGVGKTTILTQVNNNFCHQQHNFDVVIWAAVSTLQDDIEKGLAFQMTKNGRKKVFKTRLRTSLAF</sequence>
<dbReference type="Gene3D" id="3.40.50.300">
    <property type="entry name" value="P-loop containing nucleotide triphosphate hydrolases"/>
    <property type="match status" value="1"/>
</dbReference>
<dbReference type="Pfam" id="PF00931">
    <property type="entry name" value="NB-ARC"/>
    <property type="match status" value="1"/>
</dbReference>
<dbReference type="EMBL" id="BDQV01000659">
    <property type="protein sequence ID" value="GAY67118.1"/>
    <property type="molecule type" value="Genomic_DNA"/>
</dbReference>
<accession>A0A2H5QR66</accession>
<dbReference type="InterPro" id="IPR027417">
    <property type="entry name" value="P-loop_NTPase"/>
</dbReference>
<organism evidence="2 3">
    <name type="scientific">Citrus unshiu</name>
    <name type="common">Satsuma mandarin</name>
    <name type="synonym">Citrus nobilis var. unshiu</name>
    <dbReference type="NCBI Taxonomy" id="55188"/>
    <lineage>
        <taxon>Eukaryota</taxon>
        <taxon>Viridiplantae</taxon>
        <taxon>Streptophyta</taxon>
        <taxon>Embryophyta</taxon>
        <taxon>Tracheophyta</taxon>
        <taxon>Spermatophyta</taxon>
        <taxon>Magnoliopsida</taxon>
        <taxon>eudicotyledons</taxon>
        <taxon>Gunneridae</taxon>
        <taxon>Pentapetalae</taxon>
        <taxon>rosids</taxon>
        <taxon>malvids</taxon>
        <taxon>Sapindales</taxon>
        <taxon>Rutaceae</taxon>
        <taxon>Aurantioideae</taxon>
        <taxon>Citrus</taxon>
    </lineage>
</organism>
<dbReference type="SUPFAM" id="SSF52540">
    <property type="entry name" value="P-loop containing nucleoside triphosphate hydrolases"/>
    <property type="match status" value="1"/>
</dbReference>
<feature type="domain" description="NB-ARC" evidence="1">
    <location>
        <begin position="46"/>
        <end position="101"/>
    </location>
</feature>
<name>A0A2H5QR66_CITUN</name>
<dbReference type="InterPro" id="IPR002182">
    <property type="entry name" value="NB-ARC"/>
</dbReference>
<keyword evidence="3" id="KW-1185">Reference proteome</keyword>
<dbReference type="GO" id="GO:0043531">
    <property type="term" value="F:ADP binding"/>
    <property type="evidence" value="ECO:0007669"/>
    <property type="project" value="InterPro"/>
</dbReference>
<reference evidence="2 3" key="1">
    <citation type="journal article" date="2017" name="Front. Genet.">
        <title>Draft sequencing of the heterozygous diploid genome of Satsuma (Citrus unshiu Marc.) using a hybrid assembly approach.</title>
        <authorList>
            <person name="Shimizu T."/>
            <person name="Tanizawa Y."/>
            <person name="Mochizuki T."/>
            <person name="Nagasaki H."/>
            <person name="Yoshioka T."/>
            <person name="Toyoda A."/>
            <person name="Fujiyama A."/>
            <person name="Kaminuma E."/>
            <person name="Nakamura Y."/>
        </authorList>
    </citation>
    <scope>NUCLEOTIDE SEQUENCE [LARGE SCALE GENOMIC DNA]</scope>
    <source>
        <strain evidence="3">cv. Miyagawa wase</strain>
    </source>
</reference>
<dbReference type="AlphaFoldDB" id="A0A2H5QR66"/>
<dbReference type="STRING" id="55188.A0A2H5QR66"/>
<comment type="caution">
    <text evidence="2">The sequence shown here is derived from an EMBL/GenBank/DDBJ whole genome shotgun (WGS) entry which is preliminary data.</text>
</comment>
<proteinExistence type="predicted"/>
<evidence type="ECO:0000313" key="2">
    <source>
        <dbReference type="EMBL" id="GAY67118.1"/>
    </source>
</evidence>
<protein>
    <recommendedName>
        <fullName evidence="1">NB-ARC domain-containing protein</fullName>
    </recommendedName>
</protein>
<evidence type="ECO:0000313" key="3">
    <source>
        <dbReference type="Proteomes" id="UP000236630"/>
    </source>
</evidence>